<name>A0A1U7J0F8_9CYAN</name>
<evidence type="ECO:0000313" key="3">
    <source>
        <dbReference type="Proteomes" id="UP000185557"/>
    </source>
</evidence>
<gene>
    <name evidence="2" type="ORF">NIES30_21335</name>
</gene>
<organism evidence="2 3">
    <name type="scientific">Phormidium tenue NIES-30</name>
    <dbReference type="NCBI Taxonomy" id="549789"/>
    <lineage>
        <taxon>Bacteria</taxon>
        <taxon>Bacillati</taxon>
        <taxon>Cyanobacteriota</taxon>
        <taxon>Cyanophyceae</taxon>
        <taxon>Oscillatoriophycideae</taxon>
        <taxon>Oscillatoriales</taxon>
        <taxon>Oscillatoriaceae</taxon>
        <taxon>Phormidium</taxon>
    </lineage>
</organism>
<dbReference type="Proteomes" id="UP000185557">
    <property type="component" value="Unassembled WGS sequence"/>
</dbReference>
<comment type="caution">
    <text evidence="2">The sequence shown here is derived from an EMBL/GenBank/DDBJ whole genome shotgun (WGS) entry which is preliminary data.</text>
</comment>
<proteinExistence type="predicted"/>
<dbReference type="RefSeq" id="WP_073610470.1">
    <property type="nucleotide sequence ID" value="NZ_MRCG01000019.1"/>
</dbReference>
<accession>A0A1U7J0F8</accession>
<protein>
    <submittedName>
        <fullName evidence="2">Uncharacterized protein</fullName>
    </submittedName>
</protein>
<evidence type="ECO:0000313" key="2">
    <source>
        <dbReference type="EMBL" id="OKH45029.1"/>
    </source>
</evidence>
<sequence>MRNPNQRLILTLGLGWLAFAGLGLGLRQFLSGPAVTVIIDRSYCAPAQWQERVSDRYASLYAEQEQRQLTIDQVIYVSDLGQEVAAAIPSPEDVQTLSTYGRSNPTQMQQATTENPDATVLSCGN</sequence>
<dbReference type="EMBL" id="MRCG01000019">
    <property type="protein sequence ID" value="OKH45029.1"/>
    <property type="molecule type" value="Genomic_DNA"/>
</dbReference>
<dbReference type="AlphaFoldDB" id="A0A1U7J0F8"/>
<keyword evidence="3" id="KW-1185">Reference proteome</keyword>
<reference evidence="2 3" key="1">
    <citation type="submission" date="2016-11" db="EMBL/GenBank/DDBJ databases">
        <title>Draft Genome Sequences of Nine Cyanobacterial Strains from Diverse Habitats.</title>
        <authorList>
            <person name="Zhu T."/>
            <person name="Hou S."/>
            <person name="Lu X."/>
            <person name="Hess W.R."/>
        </authorList>
    </citation>
    <scope>NUCLEOTIDE SEQUENCE [LARGE SCALE GENOMIC DNA]</scope>
    <source>
        <strain evidence="2 3">NIES-30</strain>
    </source>
</reference>
<dbReference type="OrthoDB" id="531315at2"/>
<feature type="region of interest" description="Disordered" evidence="1">
    <location>
        <begin position="95"/>
        <end position="125"/>
    </location>
</feature>
<evidence type="ECO:0000256" key="1">
    <source>
        <dbReference type="SAM" id="MobiDB-lite"/>
    </source>
</evidence>